<feature type="transmembrane region" description="Helical" evidence="1">
    <location>
        <begin position="146"/>
        <end position="165"/>
    </location>
</feature>
<feature type="transmembrane region" description="Helical" evidence="1">
    <location>
        <begin position="1301"/>
        <end position="1319"/>
    </location>
</feature>
<name>A0ABW0MYT3_9ACTN</name>
<evidence type="ECO:0000259" key="2">
    <source>
        <dbReference type="Pfam" id="PF11847"/>
    </source>
</evidence>
<organism evidence="4 5">
    <name type="scientific">Nocardioides caricicola</name>
    <dbReference type="NCBI Taxonomy" id="634770"/>
    <lineage>
        <taxon>Bacteria</taxon>
        <taxon>Bacillati</taxon>
        <taxon>Actinomycetota</taxon>
        <taxon>Actinomycetes</taxon>
        <taxon>Propionibacteriales</taxon>
        <taxon>Nocardioidaceae</taxon>
        <taxon>Nocardioides</taxon>
    </lineage>
</organism>
<dbReference type="InterPro" id="IPR021798">
    <property type="entry name" value="AftD_N"/>
</dbReference>
<evidence type="ECO:0000259" key="3">
    <source>
        <dbReference type="Pfam" id="PF24607"/>
    </source>
</evidence>
<proteinExistence type="predicted"/>
<feature type="transmembrane region" description="Helical" evidence="1">
    <location>
        <begin position="218"/>
        <end position="239"/>
    </location>
</feature>
<sequence length="1374" mass="146010">MTVELPGPVSRFRLRLASACALLVGIALIQSPGLLVADTKLDLPIAPGRFLLRAAHLWDPLGAFGQLQNQAYGYLWPMGPFFLGGTEAGLPEWVVQRLWLALVLSVALVGTARLARELGVRSDLACIVAGFAYALSPRMLSTMGQISIEAWPSALAPWVLLPLVIGSTRGSPRRAAAWSALAVAMVGGVNAAATFAVIPMGVVWLLTRSHGRRRTSMMLWWPVFTLVATAWWLVPLFLLGTYSPPFLDFIESAANTTFPTTLYDSLRGTSNWVVYLGDTSRAGNDLLREPVLILNSAVVMVLGLLGVVHRRNPERLFLLLSLLLGMLMVTMGHTGSVQGWFADEMNTALDGVLAPLRNVHKFDPVIRLPMVLGLAWTVDRLVSHLRRDRQGSTDRLNAALQRVTTTAVLATAVLAVAGAAIPAATGRITPTGGFGAIPDYWSETSDWLHDRDATALILPGSSFGDYIWGFPQDEPIQPLGQSPWAVRNAVPLTPPGNIRMLDAIEERLTQGDGSAALATYLHRAGVTHLVVRNDVTRSSDIPDPVLVHQALNQSPGIVRVATFGPEIGGDASLESEDGSRIIINGGWQSEVPAIEVYAVGDRERAVTSEVAPVVVGGSEDLLPLSESGVLGVEPTRLAVDVPTDEAPGAPVILTDGLRAVERHFGRLHNGQSATLAPSDPRRLANPTRDYLPEGADPWVTWARYDGIAGVTASSSRSDANSLGVVQRGQLPFAALDRSPQTYWQASQFTADGWWEVQLEAPTPVAEIQVTAGPHEQEIVRVRAGDRVSEPVTISAGSTRSIRLDGAAVDSVRVEDASGRAGRQMALAEVRIPGLTATRSLVLPPVPEEWGAPARIVLRAVSDARTGCVEVATSVRCVPGREVAPEEPLGFRRLVTLPEAGQYDDIELRVRGRVGADLEALLDRDKFATATATSRSNPDLRSSALAAIDGDPGTTWTASLSDVHPELRLTWFGPRRVTGLQLRLLAEADARLPNRLVVTWPGGSRTVDVDSRGNVELPAIRTDTLTLAVEEADPAVTIDFDRTPSDVPVGITELRVLGVPAIPRAVGDTVVETPCGSGPAVSIADQTFPTAVEATERQLFVGATVKATICGDPQVEVPAGTSVVDVSTSRLFTPVSLVLADDTTWSAGATSTAVDPGSAADLTVEPAPAGQLLALRQNANDGWTATQDGQELEPVLVDGWQQGWELQDGTPVRAEFTPDRAYRAGLLGGAVAVLALLVLTLVRWRPWRDTAAPQLRPARCPAPVLAVLGVLGAGLLAGWTGFALAVVAVVVGAVAASRAPTVLAALVVVTLVPAAAAYLARPWGSTNGWAGDLAWPHYAVLVALCLVVGGVVGGVLGERRSRRFLRRIAGSSTTR</sequence>
<feature type="domain" description="Alpha-(1-&gt;3)-arabinofuranosyltransferase N-terminal GT-C" evidence="2">
    <location>
        <begin position="24"/>
        <end position="686"/>
    </location>
</feature>
<feature type="transmembrane region" description="Helical" evidence="1">
    <location>
        <begin position="291"/>
        <end position="309"/>
    </location>
</feature>
<dbReference type="EMBL" id="JBHSMD010000002">
    <property type="protein sequence ID" value="MFC5492981.1"/>
    <property type="molecule type" value="Genomic_DNA"/>
</dbReference>
<dbReference type="Pfam" id="PF24607">
    <property type="entry name" value="CBM_AftD"/>
    <property type="match status" value="1"/>
</dbReference>
<dbReference type="Pfam" id="PF11847">
    <property type="entry name" value="GT-C_AftD"/>
    <property type="match status" value="1"/>
</dbReference>
<keyword evidence="1" id="KW-0472">Membrane</keyword>
<gene>
    <name evidence="4" type="ORF">ACFPKY_07710</name>
</gene>
<dbReference type="InterPro" id="IPR008979">
    <property type="entry name" value="Galactose-bd-like_sf"/>
</dbReference>
<dbReference type="Gene3D" id="2.60.120.260">
    <property type="entry name" value="Galactose-binding domain-like"/>
    <property type="match status" value="1"/>
</dbReference>
<feature type="transmembrane region" description="Helical" evidence="1">
    <location>
        <begin position="1263"/>
        <end position="1294"/>
    </location>
</feature>
<dbReference type="InterPro" id="IPR056997">
    <property type="entry name" value="CBM_AftD"/>
</dbReference>
<protein>
    <submittedName>
        <fullName evidence="4">DUF3367 domain-containing protein</fullName>
    </submittedName>
</protein>
<keyword evidence="1" id="KW-0812">Transmembrane</keyword>
<keyword evidence="1" id="KW-1133">Transmembrane helix</keyword>
<feature type="domain" description="Arabinofuranosyltransferase D third carbohydrate binding module" evidence="3">
    <location>
        <begin position="928"/>
        <end position="1059"/>
    </location>
</feature>
<evidence type="ECO:0000313" key="4">
    <source>
        <dbReference type="EMBL" id="MFC5492981.1"/>
    </source>
</evidence>
<dbReference type="RefSeq" id="WP_345171670.1">
    <property type="nucleotide sequence ID" value="NZ_BAABFQ010000003.1"/>
</dbReference>
<feature type="transmembrane region" description="Helical" evidence="1">
    <location>
        <begin position="1334"/>
        <end position="1356"/>
    </location>
</feature>
<feature type="transmembrane region" description="Helical" evidence="1">
    <location>
        <begin position="98"/>
        <end position="115"/>
    </location>
</feature>
<dbReference type="SUPFAM" id="SSF49785">
    <property type="entry name" value="Galactose-binding domain-like"/>
    <property type="match status" value="1"/>
</dbReference>
<keyword evidence="5" id="KW-1185">Reference proteome</keyword>
<evidence type="ECO:0000256" key="1">
    <source>
        <dbReference type="SAM" id="Phobius"/>
    </source>
</evidence>
<feature type="transmembrane region" description="Helical" evidence="1">
    <location>
        <begin position="316"/>
        <end position="335"/>
    </location>
</feature>
<evidence type="ECO:0000313" key="5">
    <source>
        <dbReference type="Proteomes" id="UP001595956"/>
    </source>
</evidence>
<comment type="caution">
    <text evidence="4">The sequence shown here is derived from an EMBL/GenBank/DDBJ whole genome shotgun (WGS) entry which is preliminary data.</text>
</comment>
<reference evidence="5" key="1">
    <citation type="journal article" date="2019" name="Int. J. Syst. Evol. Microbiol.">
        <title>The Global Catalogue of Microorganisms (GCM) 10K type strain sequencing project: providing services to taxonomists for standard genome sequencing and annotation.</title>
        <authorList>
            <consortium name="The Broad Institute Genomics Platform"/>
            <consortium name="The Broad Institute Genome Sequencing Center for Infectious Disease"/>
            <person name="Wu L."/>
            <person name="Ma J."/>
        </authorList>
    </citation>
    <scope>NUCLEOTIDE SEQUENCE [LARGE SCALE GENOMIC DNA]</scope>
    <source>
        <strain evidence="5">KACC 13778</strain>
    </source>
</reference>
<feature type="transmembrane region" description="Helical" evidence="1">
    <location>
        <begin position="365"/>
        <end position="382"/>
    </location>
</feature>
<accession>A0ABW0MYT3</accession>
<dbReference type="Proteomes" id="UP001595956">
    <property type="component" value="Unassembled WGS sequence"/>
</dbReference>
<feature type="transmembrane region" description="Helical" evidence="1">
    <location>
        <begin position="177"/>
        <end position="206"/>
    </location>
</feature>